<gene>
    <name evidence="1" type="ORF">SMN809_LOCUS19035</name>
</gene>
<sequence>MLSESQTFFTVKQWLLPFKECYRKVFPHKKNSFPRPAIILSDHAALYVFNDENYSAFLARANRIVTNEAIRNDLSKTNIHAYLSHFMLDKRKRVNKSTWPIIKDNWRFIYQVFLTIKITNVPNSSRAINQSKEILTNINDPFAFDDDNELDDYDHNPMNTNENIKTDNKRKRWTTSHLNSSNINKSIIDDEEVLNKAVSPFKQELQAIYNECLTTCIKNNGAFSSSDKEHQKKLDNGYHISINSAFQRFLSGNLSRHGTSTVRAFDNLLLSSHNQRTNAMSERRMSIVKRTQLTRCRSDVILEILVNDMKKMVEKFSISLMAIVFQDTDNETNSQ</sequence>
<accession>A0A8S2QWP2</accession>
<dbReference type="AlphaFoldDB" id="A0A8S2QWP2"/>
<evidence type="ECO:0000313" key="1">
    <source>
        <dbReference type="EMBL" id="CAF4136669.1"/>
    </source>
</evidence>
<dbReference type="EMBL" id="CAJOBI010009378">
    <property type="protein sequence ID" value="CAF4136669.1"/>
    <property type="molecule type" value="Genomic_DNA"/>
</dbReference>
<name>A0A8S2QWP2_9BILA</name>
<organism evidence="1 2">
    <name type="scientific">Rotaria magnacalcarata</name>
    <dbReference type="NCBI Taxonomy" id="392030"/>
    <lineage>
        <taxon>Eukaryota</taxon>
        <taxon>Metazoa</taxon>
        <taxon>Spiralia</taxon>
        <taxon>Gnathifera</taxon>
        <taxon>Rotifera</taxon>
        <taxon>Eurotatoria</taxon>
        <taxon>Bdelloidea</taxon>
        <taxon>Philodinida</taxon>
        <taxon>Philodinidae</taxon>
        <taxon>Rotaria</taxon>
    </lineage>
</organism>
<evidence type="ECO:0000313" key="2">
    <source>
        <dbReference type="Proteomes" id="UP000676336"/>
    </source>
</evidence>
<protein>
    <submittedName>
        <fullName evidence="1">Uncharacterized protein</fullName>
    </submittedName>
</protein>
<reference evidence="1" key="1">
    <citation type="submission" date="2021-02" db="EMBL/GenBank/DDBJ databases">
        <authorList>
            <person name="Nowell W R."/>
        </authorList>
    </citation>
    <scope>NUCLEOTIDE SEQUENCE</scope>
</reference>
<dbReference type="Proteomes" id="UP000676336">
    <property type="component" value="Unassembled WGS sequence"/>
</dbReference>
<proteinExistence type="predicted"/>
<comment type="caution">
    <text evidence="1">The sequence shown here is derived from an EMBL/GenBank/DDBJ whole genome shotgun (WGS) entry which is preliminary data.</text>
</comment>